<feature type="domain" description="UspA" evidence="4">
    <location>
        <begin position="139"/>
        <end position="273"/>
    </location>
</feature>
<dbReference type="GO" id="GO:0005524">
    <property type="term" value="F:ATP binding"/>
    <property type="evidence" value="ECO:0007669"/>
    <property type="project" value="UniProtKB-KW"/>
</dbReference>
<dbReference type="RefSeq" id="WP_011895813.1">
    <property type="nucleotide sequence ID" value="NZ_JACKST010000147.1"/>
</dbReference>
<evidence type="ECO:0000313" key="5">
    <source>
        <dbReference type="EMBL" id="STZ42020.1"/>
    </source>
</evidence>
<dbReference type="InterPro" id="IPR006016">
    <property type="entry name" value="UspA"/>
</dbReference>
<dbReference type="Proteomes" id="UP000254291">
    <property type="component" value="Unassembled WGS sequence"/>
</dbReference>
<dbReference type="EMBL" id="UGQM01000001">
    <property type="protein sequence ID" value="STZ42020.1"/>
    <property type="molecule type" value="Genomic_DNA"/>
</dbReference>
<dbReference type="Pfam" id="PF00582">
    <property type="entry name" value="Usp"/>
    <property type="match status" value="2"/>
</dbReference>
<dbReference type="Gene3D" id="3.40.50.620">
    <property type="entry name" value="HUPs"/>
    <property type="match status" value="2"/>
</dbReference>
<evidence type="ECO:0000256" key="2">
    <source>
        <dbReference type="ARBA" id="ARBA00022741"/>
    </source>
</evidence>
<evidence type="ECO:0000256" key="1">
    <source>
        <dbReference type="ARBA" id="ARBA00008791"/>
    </source>
</evidence>
<proteinExistence type="inferred from homology"/>
<dbReference type="PRINTS" id="PR01438">
    <property type="entry name" value="UNVRSLSTRESS"/>
</dbReference>
<protein>
    <submittedName>
        <fullName evidence="5">UspA domain-containing protein</fullName>
    </submittedName>
</protein>
<name>A0A378SH43_9MYCO</name>
<evidence type="ECO:0000259" key="4">
    <source>
        <dbReference type="Pfam" id="PF00582"/>
    </source>
</evidence>
<reference evidence="5 6" key="1">
    <citation type="submission" date="2018-06" db="EMBL/GenBank/DDBJ databases">
        <authorList>
            <consortium name="Pathogen Informatics"/>
            <person name="Doyle S."/>
        </authorList>
    </citation>
    <scope>NUCLEOTIDE SEQUENCE [LARGE SCALE GENOMIC DNA]</scope>
    <source>
        <strain evidence="5 6">NCTC10742</strain>
    </source>
</reference>
<dbReference type="InterPro" id="IPR006015">
    <property type="entry name" value="Universal_stress_UspA"/>
</dbReference>
<dbReference type="SUPFAM" id="SSF52402">
    <property type="entry name" value="Adenine nucleotide alpha hydrolases-like"/>
    <property type="match status" value="2"/>
</dbReference>
<keyword evidence="3" id="KW-0067">ATP-binding</keyword>
<dbReference type="OMA" id="LISHAHC"/>
<accession>A0A378SH43</accession>
<sequence>MTDEAAPYGIVVGADGSPSSLSAVRWAATEAGLRHLRLTVAHVHEGSGADEADSVLDEATAEARNAAGVDGPDVEGRRLTGQPAAELVELSGDAQLVVVGSRGRTGRSPGSVGLGLLHHARCPVVVVHDDLAPRNRPGRRPVLVGIDGSKTSLHAAAIAFEEASRRSVDLLALHVCKDADTGGPHDHRMTILEEEAADFLRETLADLQQRFPEVVVRPLIRFANPTRQLLVQAERSQLVVVGSHGRGAIAGRLLGSVSAAVAEGCRIPVIVARRT</sequence>
<dbReference type="PANTHER" id="PTHR46268:SF27">
    <property type="entry name" value="UNIVERSAL STRESS PROTEIN RV2623"/>
    <property type="match status" value="1"/>
</dbReference>
<evidence type="ECO:0000313" key="6">
    <source>
        <dbReference type="Proteomes" id="UP000254291"/>
    </source>
</evidence>
<dbReference type="InterPro" id="IPR014729">
    <property type="entry name" value="Rossmann-like_a/b/a_fold"/>
</dbReference>
<dbReference type="PANTHER" id="PTHR46268">
    <property type="entry name" value="STRESS RESPONSE PROTEIN NHAX"/>
    <property type="match status" value="1"/>
</dbReference>
<comment type="similarity">
    <text evidence="1">Belongs to the universal stress protein A family.</text>
</comment>
<gene>
    <name evidence="5" type="ORF">NCTC10742_01230</name>
</gene>
<keyword evidence="2" id="KW-0547">Nucleotide-binding</keyword>
<dbReference type="AlphaFoldDB" id="A0A378SH43"/>
<feature type="domain" description="UspA" evidence="4">
    <location>
        <begin position="10"/>
        <end position="128"/>
    </location>
</feature>
<organism evidence="5 6">
    <name type="scientific">Mycolicibacterium gilvum</name>
    <dbReference type="NCBI Taxonomy" id="1804"/>
    <lineage>
        <taxon>Bacteria</taxon>
        <taxon>Bacillati</taxon>
        <taxon>Actinomycetota</taxon>
        <taxon>Actinomycetes</taxon>
        <taxon>Mycobacteriales</taxon>
        <taxon>Mycobacteriaceae</taxon>
        <taxon>Mycolicibacterium</taxon>
    </lineage>
</organism>
<evidence type="ECO:0000256" key="3">
    <source>
        <dbReference type="ARBA" id="ARBA00022840"/>
    </source>
</evidence>